<sequence>MMTIFSMIEVVGGADRAVSGGSDSCGSGGNDRRLGRLQL</sequence>
<feature type="region of interest" description="Disordered" evidence="1">
    <location>
        <begin position="17"/>
        <end position="39"/>
    </location>
</feature>
<reference evidence="2" key="1">
    <citation type="submission" date="2019-09" db="EMBL/GenBank/DDBJ databases">
        <title>Draft genome information of white flower Hibiscus syriacus.</title>
        <authorList>
            <person name="Kim Y.-M."/>
        </authorList>
    </citation>
    <scope>NUCLEOTIDE SEQUENCE [LARGE SCALE GENOMIC DNA]</scope>
    <source>
        <strain evidence="2">YM2019G1</strain>
    </source>
</reference>
<protein>
    <submittedName>
        <fullName evidence="2">Uncharacterized protein</fullName>
    </submittedName>
</protein>
<comment type="caution">
    <text evidence="2">The sequence shown here is derived from an EMBL/GenBank/DDBJ whole genome shotgun (WGS) entry which is preliminary data.</text>
</comment>
<gene>
    <name evidence="2" type="ORF">F3Y22_tig00110264pilonHSYRG00057</name>
</gene>
<keyword evidence="3" id="KW-1185">Reference proteome</keyword>
<dbReference type="EMBL" id="VEPZ02000902">
    <property type="protein sequence ID" value="KAE8712033.1"/>
    <property type="molecule type" value="Genomic_DNA"/>
</dbReference>
<dbReference type="Proteomes" id="UP000436088">
    <property type="component" value="Unassembled WGS sequence"/>
</dbReference>
<organism evidence="2 3">
    <name type="scientific">Hibiscus syriacus</name>
    <name type="common">Rose of Sharon</name>
    <dbReference type="NCBI Taxonomy" id="106335"/>
    <lineage>
        <taxon>Eukaryota</taxon>
        <taxon>Viridiplantae</taxon>
        <taxon>Streptophyta</taxon>
        <taxon>Embryophyta</taxon>
        <taxon>Tracheophyta</taxon>
        <taxon>Spermatophyta</taxon>
        <taxon>Magnoliopsida</taxon>
        <taxon>eudicotyledons</taxon>
        <taxon>Gunneridae</taxon>
        <taxon>Pentapetalae</taxon>
        <taxon>rosids</taxon>
        <taxon>malvids</taxon>
        <taxon>Malvales</taxon>
        <taxon>Malvaceae</taxon>
        <taxon>Malvoideae</taxon>
        <taxon>Hibiscus</taxon>
    </lineage>
</organism>
<dbReference type="AlphaFoldDB" id="A0A6A3B6X2"/>
<accession>A0A6A3B6X2</accession>
<evidence type="ECO:0000313" key="2">
    <source>
        <dbReference type="EMBL" id="KAE8712033.1"/>
    </source>
</evidence>
<proteinExistence type="predicted"/>
<name>A0A6A3B6X2_HIBSY</name>
<evidence type="ECO:0000256" key="1">
    <source>
        <dbReference type="SAM" id="MobiDB-lite"/>
    </source>
</evidence>
<feature type="compositionally biased region" description="Basic and acidic residues" evidence="1">
    <location>
        <begin position="30"/>
        <end position="39"/>
    </location>
</feature>
<evidence type="ECO:0000313" key="3">
    <source>
        <dbReference type="Proteomes" id="UP000436088"/>
    </source>
</evidence>